<reference evidence="3 4" key="1">
    <citation type="submission" date="2016-10" db="EMBL/GenBank/DDBJ databases">
        <authorList>
            <person name="de Groot N.N."/>
        </authorList>
    </citation>
    <scope>NUCLEOTIDE SEQUENCE [LARGE SCALE GENOMIC DNA]</scope>
    <source>
        <strain evidence="3 4">CGMCC 1.10238</strain>
    </source>
</reference>
<dbReference type="InterPro" id="IPR025517">
    <property type="entry name" value="DUF4405"/>
</dbReference>
<keyword evidence="1" id="KW-0812">Transmembrane</keyword>
<evidence type="ECO:0000313" key="4">
    <source>
        <dbReference type="Proteomes" id="UP000198809"/>
    </source>
</evidence>
<sequence>MYRIKRKTIVRLAVDTIMTVLFFIMMAYQLTGNTVHEILGISLFALFIIHNILNLNWYKAIYKEKYTAVRVIRTAVNLLLLLSMLGMMVTALVISRTVFSFIDMIDIPFARELHFLFAYWGFILMAIHLGLHWVMIMGAARKMAKNSERTKAFAIGFRLAGIMIAVYGIYAFFKRQIGSYLILYNSYSFWDYEELAVFYFIDYLAIMGLCICITHYVIKRIQKTQKGRLESRRKQD</sequence>
<evidence type="ECO:0000313" key="3">
    <source>
        <dbReference type="EMBL" id="SEO77462.1"/>
    </source>
</evidence>
<feature type="transmembrane region" description="Helical" evidence="1">
    <location>
        <begin position="12"/>
        <end position="32"/>
    </location>
</feature>
<feature type="domain" description="Flavinylation-associated cytochrome" evidence="2">
    <location>
        <begin position="76"/>
        <end position="133"/>
    </location>
</feature>
<name>A0A1H8SFM8_9BACL</name>
<gene>
    <name evidence="3" type="ORF">SAMN04487895_111162</name>
</gene>
<organism evidence="3 4">
    <name type="scientific">Paenibacillus sophorae</name>
    <dbReference type="NCBI Taxonomy" id="1333845"/>
    <lineage>
        <taxon>Bacteria</taxon>
        <taxon>Bacillati</taxon>
        <taxon>Bacillota</taxon>
        <taxon>Bacilli</taxon>
        <taxon>Bacillales</taxon>
        <taxon>Paenibacillaceae</taxon>
        <taxon>Paenibacillus</taxon>
    </lineage>
</organism>
<dbReference type="STRING" id="1333845.SAMN04487895_111162"/>
<feature type="transmembrane region" description="Helical" evidence="1">
    <location>
        <begin position="196"/>
        <end position="218"/>
    </location>
</feature>
<feature type="transmembrane region" description="Helical" evidence="1">
    <location>
        <begin position="152"/>
        <end position="173"/>
    </location>
</feature>
<dbReference type="EMBL" id="FODH01000011">
    <property type="protein sequence ID" value="SEO77462.1"/>
    <property type="molecule type" value="Genomic_DNA"/>
</dbReference>
<feature type="transmembrane region" description="Helical" evidence="1">
    <location>
        <begin position="119"/>
        <end position="140"/>
    </location>
</feature>
<dbReference type="Pfam" id="PF14358">
    <property type="entry name" value="DUF4405"/>
    <property type="match status" value="1"/>
</dbReference>
<dbReference type="Proteomes" id="UP000198809">
    <property type="component" value="Unassembled WGS sequence"/>
</dbReference>
<evidence type="ECO:0000259" key="2">
    <source>
        <dbReference type="Pfam" id="PF14358"/>
    </source>
</evidence>
<proteinExistence type="predicted"/>
<accession>A0A1H8SFM8</accession>
<dbReference type="AlphaFoldDB" id="A0A1H8SFM8"/>
<evidence type="ECO:0000256" key="1">
    <source>
        <dbReference type="SAM" id="Phobius"/>
    </source>
</evidence>
<keyword evidence="1" id="KW-0472">Membrane</keyword>
<feature type="transmembrane region" description="Helical" evidence="1">
    <location>
        <begin position="38"/>
        <end position="57"/>
    </location>
</feature>
<feature type="transmembrane region" description="Helical" evidence="1">
    <location>
        <begin position="78"/>
        <end position="99"/>
    </location>
</feature>
<protein>
    <recommendedName>
        <fullName evidence="2">Flavinylation-associated cytochrome domain-containing protein</fullName>
    </recommendedName>
</protein>
<keyword evidence="1" id="KW-1133">Transmembrane helix</keyword>